<organism evidence="2 3">
    <name type="scientific">Haemaphysalis longicornis</name>
    <name type="common">Bush tick</name>
    <dbReference type="NCBI Taxonomy" id="44386"/>
    <lineage>
        <taxon>Eukaryota</taxon>
        <taxon>Metazoa</taxon>
        <taxon>Ecdysozoa</taxon>
        <taxon>Arthropoda</taxon>
        <taxon>Chelicerata</taxon>
        <taxon>Arachnida</taxon>
        <taxon>Acari</taxon>
        <taxon>Parasitiformes</taxon>
        <taxon>Ixodida</taxon>
        <taxon>Ixodoidea</taxon>
        <taxon>Ixodidae</taxon>
        <taxon>Haemaphysalinae</taxon>
        <taxon>Haemaphysalis</taxon>
    </lineage>
</organism>
<reference evidence="2 3" key="1">
    <citation type="journal article" date="2020" name="Cell">
        <title>Large-Scale Comparative Analyses of Tick Genomes Elucidate Their Genetic Diversity and Vector Capacities.</title>
        <authorList>
            <consortium name="Tick Genome and Microbiome Consortium (TIGMIC)"/>
            <person name="Jia N."/>
            <person name="Wang J."/>
            <person name="Shi W."/>
            <person name="Du L."/>
            <person name="Sun Y."/>
            <person name="Zhan W."/>
            <person name="Jiang J.F."/>
            <person name="Wang Q."/>
            <person name="Zhang B."/>
            <person name="Ji P."/>
            <person name="Bell-Sakyi L."/>
            <person name="Cui X.M."/>
            <person name="Yuan T.T."/>
            <person name="Jiang B.G."/>
            <person name="Yang W.F."/>
            <person name="Lam T.T."/>
            <person name="Chang Q.C."/>
            <person name="Ding S.J."/>
            <person name="Wang X.J."/>
            <person name="Zhu J.G."/>
            <person name="Ruan X.D."/>
            <person name="Zhao L."/>
            <person name="Wei J.T."/>
            <person name="Ye R.Z."/>
            <person name="Que T.C."/>
            <person name="Du C.H."/>
            <person name="Zhou Y.H."/>
            <person name="Cheng J.X."/>
            <person name="Dai P.F."/>
            <person name="Guo W.B."/>
            <person name="Han X.H."/>
            <person name="Huang E.J."/>
            <person name="Li L.F."/>
            <person name="Wei W."/>
            <person name="Gao Y.C."/>
            <person name="Liu J.Z."/>
            <person name="Shao H.Z."/>
            <person name="Wang X."/>
            <person name="Wang C.C."/>
            <person name="Yang T.C."/>
            <person name="Huo Q.B."/>
            <person name="Li W."/>
            <person name="Chen H.Y."/>
            <person name="Chen S.E."/>
            <person name="Zhou L.G."/>
            <person name="Ni X.B."/>
            <person name="Tian J.H."/>
            <person name="Sheng Y."/>
            <person name="Liu T."/>
            <person name="Pan Y.S."/>
            <person name="Xia L.Y."/>
            <person name="Li J."/>
            <person name="Zhao F."/>
            <person name="Cao W.C."/>
        </authorList>
    </citation>
    <scope>NUCLEOTIDE SEQUENCE [LARGE SCALE GENOMIC DNA]</scope>
    <source>
        <strain evidence="2">HaeL-2018</strain>
    </source>
</reference>
<comment type="caution">
    <text evidence="2">The sequence shown here is derived from an EMBL/GenBank/DDBJ whole genome shotgun (WGS) entry which is preliminary data.</text>
</comment>
<feature type="domain" description="FP protein C-terminal" evidence="1">
    <location>
        <begin position="64"/>
        <end position="113"/>
    </location>
</feature>
<sequence length="114" mass="13073">MLKYVTVYQQKMSHLSLNIVLQLKHRSKRNSILQKKHGKHGSSTVDIGFTETSPVFVNEHLCSQLKRLMGMTVSPKKQAGWKHAWCRDGKIFAKKEDNSNKVRIVNEQDLAKIA</sequence>
<accession>A0A9J6FZS2</accession>
<evidence type="ECO:0000313" key="3">
    <source>
        <dbReference type="Proteomes" id="UP000821853"/>
    </source>
</evidence>
<keyword evidence="3" id="KW-1185">Reference proteome</keyword>
<dbReference type="EMBL" id="JABSTR010000004">
    <property type="protein sequence ID" value="KAH9367572.1"/>
    <property type="molecule type" value="Genomic_DNA"/>
</dbReference>
<gene>
    <name evidence="2" type="ORF">HPB48_002864</name>
</gene>
<dbReference type="InterPro" id="IPR057251">
    <property type="entry name" value="FP_C"/>
</dbReference>
<name>A0A9J6FZS2_HAELO</name>
<proteinExistence type="predicted"/>
<dbReference type="VEuPathDB" id="VectorBase:HLOH_065039"/>
<evidence type="ECO:0000313" key="2">
    <source>
        <dbReference type="EMBL" id="KAH9367572.1"/>
    </source>
</evidence>
<dbReference type="Proteomes" id="UP000821853">
    <property type="component" value="Chromosome 2"/>
</dbReference>
<evidence type="ECO:0000259" key="1">
    <source>
        <dbReference type="Pfam" id="PF25298"/>
    </source>
</evidence>
<dbReference type="AlphaFoldDB" id="A0A9J6FZS2"/>
<dbReference type="Pfam" id="PF25298">
    <property type="entry name" value="Baculo_FP_2nd"/>
    <property type="match status" value="1"/>
</dbReference>
<protein>
    <recommendedName>
        <fullName evidence="1">FP protein C-terminal domain-containing protein</fullName>
    </recommendedName>
</protein>
<dbReference type="OrthoDB" id="5989141at2759"/>